<dbReference type="KEGG" id="vg:80543745"/>
<sequence length="133" mass="15170">MLASDIPKRRKYPSRDCHCREVVPGTHSPDRCAPIHASWVGTEIVLEKSIFGRNPRVSKMHVHCHTIADLGVHGSVFWETQRKKRRLQDEIPGAARAYWRRQSNTHVVNHLLLSHTELPPELVLKVIGLTMAT</sequence>
<dbReference type="EMBL" id="MW018138">
    <property type="protein sequence ID" value="QPB44549.1"/>
    <property type="molecule type" value="Genomic_DNA"/>
</dbReference>
<name>A0A7S7YEX9_9VIRU</name>
<accession>A0A7S7YEX9</accession>
<organism evidence="1 2">
    <name type="scientific">Medusavirus stheno T3</name>
    <dbReference type="NCBI Taxonomy" id="3069717"/>
    <lineage>
        <taxon>Viruses</taxon>
        <taxon>Varidnaviria</taxon>
        <taxon>Bamfordvirae</taxon>
        <taxon>Nucleocytoviricota</taxon>
        <taxon>Megaviricetes</taxon>
        <taxon>Mamonoviridae</taxon>
        <taxon>Medusavirus</taxon>
        <taxon>Medusavirus sthenus</taxon>
    </lineage>
</organism>
<keyword evidence="2" id="KW-1185">Reference proteome</keyword>
<reference evidence="1 2" key="1">
    <citation type="submission" date="2020-09" db="EMBL/GenBank/DDBJ databases">
        <authorList>
            <person name="Zhang R."/>
            <person name="Garcia K."/>
            <person name="Ogata H."/>
        </authorList>
    </citation>
    <scope>NUCLEOTIDE SEQUENCE [LARGE SCALE GENOMIC DNA]</scope>
    <source>
        <strain evidence="2">stheno</strain>
    </source>
</reference>
<proteinExistence type="predicted"/>
<dbReference type="Proteomes" id="UP001162098">
    <property type="component" value="Segment"/>
</dbReference>
<protein>
    <submittedName>
        <fullName evidence="1">Uncharacterized protein</fullName>
    </submittedName>
</protein>
<evidence type="ECO:0000313" key="1">
    <source>
        <dbReference type="EMBL" id="QPB44549.1"/>
    </source>
</evidence>
<evidence type="ECO:0000313" key="2">
    <source>
        <dbReference type="Proteomes" id="UP001162098"/>
    </source>
</evidence>